<name>A0AAV7NKU0_PLEWA</name>
<accession>A0AAV7NKU0</accession>
<keyword evidence="2" id="KW-1185">Reference proteome</keyword>
<protein>
    <submittedName>
        <fullName evidence="1">Uncharacterized protein</fullName>
    </submittedName>
</protein>
<gene>
    <name evidence="1" type="ORF">NDU88_004791</name>
</gene>
<dbReference type="EMBL" id="JANPWB010000012">
    <property type="protein sequence ID" value="KAJ1116581.1"/>
    <property type="molecule type" value="Genomic_DNA"/>
</dbReference>
<comment type="caution">
    <text evidence="1">The sequence shown here is derived from an EMBL/GenBank/DDBJ whole genome shotgun (WGS) entry which is preliminary data.</text>
</comment>
<evidence type="ECO:0000313" key="1">
    <source>
        <dbReference type="EMBL" id="KAJ1116581.1"/>
    </source>
</evidence>
<dbReference type="AlphaFoldDB" id="A0AAV7NKU0"/>
<proteinExistence type="predicted"/>
<sequence>MGAWLGLPANGSHSVRLCPAGAFILPFLPSAAGAGWGSPRRGRPRCGCGGPEHRRFPCGTGGCSAVSQAVLGLEPTLLLYRRSGLDLGAPADDCGGLAPFCSTRRGVSRSRLGPRSALSGGLLAGPVRWVDRPADPADDVVGWLAAWWGRRGCAVAPLFPLCLPGEEGAGAALLSWALEDIVGGDCTLVTLLAWFILVVLPPGRKIGLAARGVRVGLACCRPCAAVCCGDFETTPGFTDHRS</sequence>
<reference evidence="1" key="1">
    <citation type="journal article" date="2022" name="bioRxiv">
        <title>Sequencing and chromosome-scale assembly of the giantPleurodeles waltlgenome.</title>
        <authorList>
            <person name="Brown T."/>
            <person name="Elewa A."/>
            <person name="Iarovenko S."/>
            <person name="Subramanian E."/>
            <person name="Araus A.J."/>
            <person name="Petzold A."/>
            <person name="Susuki M."/>
            <person name="Suzuki K.-i.T."/>
            <person name="Hayashi T."/>
            <person name="Toyoda A."/>
            <person name="Oliveira C."/>
            <person name="Osipova E."/>
            <person name="Leigh N.D."/>
            <person name="Simon A."/>
            <person name="Yun M.H."/>
        </authorList>
    </citation>
    <scope>NUCLEOTIDE SEQUENCE</scope>
    <source>
        <strain evidence="1">20211129_DDA</strain>
        <tissue evidence="1">Liver</tissue>
    </source>
</reference>
<dbReference type="Proteomes" id="UP001066276">
    <property type="component" value="Chromosome 8"/>
</dbReference>
<organism evidence="1 2">
    <name type="scientific">Pleurodeles waltl</name>
    <name type="common">Iberian ribbed newt</name>
    <dbReference type="NCBI Taxonomy" id="8319"/>
    <lineage>
        <taxon>Eukaryota</taxon>
        <taxon>Metazoa</taxon>
        <taxon>Chordata</taxon>
        <taxon>Craniata</taxon>
        <taxon>Vertebrata</taxon>
        <taxon>Euteleostomi</taxon>
        <taxon>Amphibia</taxon>
        <taxon>Batrachia</taxon>
        <taxon>Caudata</taxon>
        <taxon>Salamandroidea</taxon>
        <taxon>Salamandridae</taxon>
        <taxon>Pleurodelinae</taxon>
        <taxon>Pleurodeles</taxon>
    </lineage>
</organism>
<evidence type="ECO:0000313" key="2">
    <source>
        <dbReference type="Proteomes" id="UP001066276"/>
    </source>
</evidence>